<evidence type="ECO:0000313" key="9">
    <source>
        <dbReference type="Proteomes" id="UP001162024"/>
    </source>
</evidence>
<feature type="region of interest" description="Disordered" evidence="7">
    <location>
        <begin position="169"/>
        <end position="191"/>
    </location>
</feature>
<evidence type="ECO:0000256" key="7">
    <source>
        <dbReference type="SAM" id="MobiDB-lite"/>
    </source>
</evidence>
<dbReference type="KEGG" id="vg:80541571"/>
<dbReference type="GO" id="GO:0019028">
    <property type="term" value="C:viral capsid"/>
    <property type="evidence" value="ECO:0007669"/>
    <property type="project" value="UniProtKB-KW"/>
</dbReference>
<dbReference type="EMBL" id="MN373268">
    <property type="protein sequence ID" value="QOE74454.1"/>
    <property type="molecule type" value="Genomic_DNA"/>
</dbReference>
<reference evidence="8" key="3">
    <citation type="journal article" date="2014" name="J. Virol.">
        <title>Comparative genome analysis of four elephant endotheliotropic herpesviruses, EEHV3, EEHV4, EEHV5, and EEHV6, from cases of hemorrhagic disease or viremia.</title>
        <authorList>
            <person name="Zong JC"/>
            <person name="Latimer EM"/>
            <person name="Long SY"/>
            <person name="Richman LK"/>
            <person name="Heaggans SY"/>
            <person name="Hayward GS."/>
        </authorList>
    </citation>
    <scope>NUCLEOTIDE SEQUENCE</scope>
    <source>
        <strain evidence="8">Nyah NAP97</strain>
    </source>
</reference>
<evidence type="ECO:0000256" key="2">
    <source>
        <dbReference type="ARBA" id="ARBA00022562"/>
    </source>
</evidence>
<dbReference type="Pfam" id="PF04559">
    <property type="entry name" value="Herpes_UL17"/>
    <property type="match status" value="1"/>
</dbReference>
<keyword evidence="3" id="KW-1188">Viral release from host cell</keyword>
<dbReference type="RefSeq" id="YP_010802788.1">
    <property type="nucleotide sequence ID" value="NC_077039.1"/>
</dbReference>
<keyword evidence="9" id="KW-1185">Reference proteome</keyword>
<name>A0A866VSW7_9BETA</name>
<organism evidence="8 9">
    <name type="scientific">Elephant endotheliotropic herpesvirus 3A</name>
    <dbReference type="NCBI Taxonomy" id="1329409"/>
    <lineage>
        <taxon>Viruses</taxon>
        <taxon>Duplodnaviria</taxon>
        <taxon>Heunggongvirae</taxon>
        <taxon>Peploviricota</taxon>
        <taxon>Herviviricetes</taxon>
        <taxon>Herpesvirales</taxon>
        <taxon>Orthoherpesviridae</taxon>
        <taxon>Betaherpesvirinae</taxon>
        <taxon>Proboscivirus</taxon>
        <taxon>Elephant endotheliotropic herpesvirus 3</taxon>
    </lineage>
</organism>
<reference evidence="8" key="1">
    <citation type="journal article" date="2009" name="Vet. Pathol.">
        <title>Clinico-pathologic features of fatal disease attributed to new variants of endotheliotropic herpesviruses in two Asian elephants (Elephas maximus).</title>
        <authorList>
            <person name="Garner M.M."/>
            <person name="Helmick K."/>
            <person name="Ochsenreiter J."/>
            <person name="Richman L.K."/>
            <person name="Latimer E."/>
            <person name="Wise A.G."/>
            <person name="Maes R.K."/>
            <person name="Kiupel M."/>
            <person name="Nordhausen R.W."/>
            <person name="Zong J.C."/>
            <person name="Hayward G.S."/>
        </authorList>
    </citation>
    <scope>NUCLEOTIDE SEQUENCE</scope>
    <source>
        <strain evidence="8">Nyah NAP97</strain>
    </source>
</reference>
<reference evidence="8" key="6">
    <citation type="journal article" date="2016" name="MSphere">
        <title>Comparison of the Gene Coding Contents and Other Unusual Features of the GC-Rich and AT-Rich Branch Probosciviruses.</title>
        <authorList>
            <person name="Ling P.D."/>
            <person name="Long S.Y."/>
            <person name="Zong J.C."/>
            <person name="Heaggans S.Y."/>
            <person name="Qin X."/>
            <person name="Hayward G.S."/>
        </authorList>
    </citation>
    <scope>NUCLEOTIDE SEQUENCE</scope>
    <source>
        <strain evidence="8">Nyah NAP97</strain>
    </source>
</reference>
<evidence type="ECO:0000313" key="8">
    <source>
        <dbReference type="EMBL" id="QOE74454.1"/>
    </source>
</evidence>
<reference evidence="8" key="2">
    <citation type="journal article" date="2013" name="Genome Announc.">
        <title>Complete Genome Sequence of Elephant Endotheliotropic Herpesvirus 1A.</title>
        <authorList>
            <person name="Ling P.D."/>
            <person name="Reid J.G."/>
            <person name="Qin X."/>
            <person name="Muzny D.M."/>
            <person name="Gibbs R."/>
            <person name="Petrosino J."/>
            <person name="Peng R."/>
            <person name="Zong J.C."/>
            <person name="Heaggans S.Y."/>
            <person name="Hayward G.S."/>
        </authorList>
    </citation>
    <scope>NUCLEOTIDE SEQUENCE</scope>
    <source>
        <strain evidence="8">Nyah NAP97</strain>
    </source>
</reference>
<dbReference type="GO" id="GO:0051276">
    <property type="term" value="P:chromosome organization"/>
    <property type="evidence" value="ECO:0007669"/>
    <property type="project" value="InterPro"/>
</dbReference>
<keyword evidence="6" id="KW-0231">Viral genome packaging</keyword>
<evidence type="ECO:0000256" key="5">
    <source>
        <dbReference type="ARBA" id="ARBA00022921"/>
    </source>
</evidence>
<keyword evidence="4" id="KW-0946">Virion</keyword>
<evidence type="ECO:0000256" key="4">
    <source>
        <dbReference type="ARBA" id="ARBA00022844"/>
    </source>
</evidence>
<gene>
    <name evidence="8" type="primary">U64</name>
</gene>
<reference evidence="8" key="5">
    <citation type="journal article" date="2016" name="MSphere">
        <title>Complete Genome Sequence of Elephant Endotheliotropic Herpesvirus 4, the First Example of a GC-Rich Branch Proboscivirus.</title>
        <authorList>
            <person name="Ling P.D."/>
            <person name="Long S.Y."/>
            <person name="Fuery A."/>
            <person name="Peng R.S."/>
            <person name="Heaggans S.Y."/>
            <person name="Qin X."/>
            <person name="Worley K.C."/>
            <person name="Dugan S."/>
            <person name="Hayward G.S."/>
        </authorList>
    </citation>
    <scope>NUCLEOTIDE SEQUENCE</scope>
    <source>
        <strain evidence="8">Nyah NAP97</strain>
    </source>
</reference>
<keyword evidence="5" id="KW-0426">Late protein</keyword>
<dbReference type="InterPro" id="IPR007640">
    <property type="entry name" value="UL17-like"/>
</dbReference>
<dbReference type="Proteomes" id="UP001162024">
    <property type="component" value="Segment"/>
</dbReference>
<feature type="region of interest" description="Disordered" evidence="7">
    <location>
        <begin position="231"/>
        <end position="277"/>
    </location>
</feature>
<dbReference type="GeneID" id="80541571"/>
<evidence type="ECO:0000256" key="3">
    <source>
        <dbReference type="ARBA" id="ARBA00022612"/>
    </source>
</evidence>
<keyword evidence="1" id="KW-0167">Capsid protein</keyword>
<keyword evidence="2" id="KW-1048">Host nucleus</keyword>
<reference evidence="8" key="7">
    <citation type="submission" date="2019-08" db="EMBL/GenBank/DDBJ databases">
        <title>Complete Genome Assembly and Annotation of EEHV3A the First Example of a GC-Branch African Elephant Endotheliotrophic Herpesvirus Associated with Lethal Hemorrhagic Disease.</title>
        <authorList>
            <person name="Tan J."/>
            <person name="Ling P.D."/>
            <person name="Worley K."/>
            <person name="Proudfoot J."/>
            <person name="Bowman M."/>
            <person name="Qin X."/>
            <person name="Latimer E.M."/>
            <person name="Holder K."/>
            <person name="Fayette M."/>
            <person name="Nodolf S."/>
            <person name="Heaggans S.Y."/>
            <person name="Zong J.-C."/>
            <person name="Pearson V.R."/>
            <person name="Hayward G.S."/>
        </authorList>
    </citation>
    <scope>NUCLEOTIDE SEQUENCE</scope>
    <source>
        <strain evidence="8">Nyah NAP97</strain>
    </source>
</reference>
<accession>A0A866VSW7</accession>
<reference evidence="8" key="4">
    <citation type="journal article" date="2016" name="ILAR J">
        <title>Review of Elephant Endotheliotropic Herpesviruses and Acute Hemorrhagic Disease.</title>
        <authorList>
            <person name="Long S.Y."/>
            <person name="Latimer E.M."/>
            <person name="Hayward G.S."/>
        </authorList>
    </citation>
    <scope>NUCLEOTIDE SEQUENCE</scope>
    <source>
        <strain evidence="8">Nyah NAP97</strain>
    </source>
</reference>
<proteinExistence type="predicted"/>
<evidence type="ECO:0000256" key="1">
    <source>
        <dbReference type="ARBA" id="ARBA00022561"/>
    </source>
</evidence>
<protein>
    <submittedName>
        <fullName evidence="8">Packaging subunit 1</fullName>
    </submittedName>
</protein>
<evidence type="ECO:0000256" key="6">
    <source>
        <dbReference type="ARBA" id="ARBA00023219"/>
    </source>
</evidence>
<sequence>MEMHMLNELTHRHEHGTFLVHAVLSTVRFDLRGVDRLYVCTAFLYSRETSPWREATFKLVDADVLGLEYLGLKPPYRTAGAGSVLLVPRPVVFFSLPLLPVEGGDKIAVECLLMVRFVNSETAEFFDLEIMYEDIVRDYPAEPVQVKEDDGAQDFFNLGVCARPGAGAGGTGTGTGTPGAADASSSGGVGGSGGGANFLDHIVSQRQQQALLPDGGASAAAANRIPGLAAAGSDAATPGPLEPPSVVRGVTDAADDGRAGRGRFPPPGAGPAGPEYGSRHPPWRAVDVFPIVQLHTRDLLYRVIYDRSAYPRPKITQPPYSNLCSCFFLRREVYAVLRRAGEALIRRFFDAVDAAEGTVFQRFLCHVPVDCAAICVPDLVYLAQSTWAANVDTGSCIIKGLVANTFKARKRPCFVKPLDRNCYWADVIDVKGDRIYYGRTVRLDTDEETGLLTSPALPGLGKYEQQEALSVLYINADLRCIWSFAGGFAVDFSLRASDAGDVGVLGTLFGAPAQVFKPRVHLQKGYLRVKVS</sequence>